<reference evidence="3 4" key="1">
    <citation type="journal article" date="2010" name="ISME J.">
        <title>Fine-scale evolution: genomic, phenotypic and ecological differentiation in two coexisting Salinibacter ruber strains.</title>
        <authorList>
            <person name="Pena A."/>
            <person name="Teeling H."/>
            <person name="Huerta-Cepas J."/>
            <person name="Santos F."/>
            <person name="Yarza P."/>
            <person name="Brito-Echeverria J."/>
            <person name="Lucio M."/>
            <person name="Schmitt-Kopplin P."/>
            <person name="Meseguer I."/>
            <person name="Schenowitz C."/>
            <person name="Dossat C."/>
            <person name="Barbe V."/>
            <person name="Dopazo J."/>
            <person name="Rossello-Mora R."/>
            <person name="Schuler M."/>
            <person name="Glockner F.O."/>
            <person name="Amann R."/>
            <person name="Gabaldon T."/>
            <person name="Anton J."/>
        </authorList>
    </citation>
    <scope>NUCLEOTIDE SEQUENCE [LARGE SCALE GENOMIC DNA]</scope>
    <source>
        <strain evidence="3 4">M8</strain>
    </source>
</reference>
<evidence type="ECO:0000313" key="3">
    <source>
        <dbReference type="EMBL" id="CBH25203.1"/>
    </source>
</evidence>
<sequence>MPTYPVTMKRSLYTTVTSYLALFAFVGVFLLGGCTNTVSGPQVSEEKPVEVRQGQNHNTMNPDGGGGTTNPKEPHNTAPDE</sequence>
<dbReference type="KEGG" id="srm:SRM_02282"/>
<dbReference type="EMBL" id="FP565814">
    <property type="protein sequence ID" value="CBH25203.1"/>
    <property type="molecule type" value="Genomic_DNA"/>
</dbReference>
<evidence type="ECO:0008006" key="5">
    <source>
        <dbReference type="Google" id="ProtNLM"/>
    </source>
</evidence>
<keyword evidence="2" id="KW-1133">Transmembrane helix</keyword>
<dbReference type="HOGENOM" id="CLU_2571872_0_0_10"/>
<gene>
    <name evidence="3" type="ordered locus">SRM_02282</name>
</gene>
<accession>D5HAZ8</accession>
<proteinExistence type="predicted"/>
<reference evidence="4" key="2">
    <citation type="submission" date="2010-04" db="EMBL/GenBank/DDBJ databases">
        <title>Genome sequence of Salinibacter ruber M8.</title>
        <authorList>
            <consortium name="Genoscope"/>
        </authorList>
    </citation>
    <scope>NUCLEOTIDE SEQUENCE [LARGE SCALE GENOMIC DNA]</scope>
    <source>
        <strain evidence="4">M8</strain>
    </source>
</reference>
<evidence type="ECO:0000313" key="4">
    <source>
        <dbReference type="Proteomes" id="UP000000933"/>
    </source>
</evidence>
<dbReference type="AlphaFoldDB" id="D5HAZ8"/>
<keyword evidence="2" id="KW-0472">Membrane</keyword>
<feature type="transmembrane region" description="Helical" evidence="2">
    <location>
        <begin position="12"/>
        <end position="32"/>
    </location>
</feature>
<feature type="region of interest" description="Disordered" evidence="1">
    <location>
        <begin position="39"/>
        <end position="81"/>
    </location>
</feature>
<dbReference type="Proteomes" id="UP000000933">
    <property type="component" value="Chromosome"/>
</dbReference>
<name>D5HAZ8_SALRM</name>
<evidence type="ECO:0000256" key="1">
    <source>
        <dbReference type="SAM" id="MobiDB-lite"/>
    </source>
</evidence>
<keyword evidence="2" id="KW-0812">Transmembrane</keyword>
<organism evidence="3 4">
    <name type="scientific">Salinibacter ruber (strain M8)</name>
    <dbReference type="NCBI Taxonomy" id="761659"/>
    <lineage>
        <taxon>Bacteria</taxon>
        <taxon>Pseudomonadati</taxon>
        <taxon>Rhodothermota</taxon>
        <taxon>Rhodothermia</taxon>
        <taxon>Rhodothermales</taxon>
        <taxon>Salinibacteraceae</taxon>
        <taxon>Salinibacter</taxon>
    </lineage>
</organism>
<protein>
    <recommendedName>
        <fullName evidence="5">Lipoprotein</fullName>
    </recommendedName>
</protein>
<evidence type="ECO:0000256" key="2">
    <source>
        <dbReference type="SAM" id="Phobius"/>
    </source>
</evidence>